<accession>F4CAN1</accession>
<dbReference type="PIRSF" id="PIRSF021700">
    <property type="entry name" value="3_dmu_93_MTrfase"/>
    <property type="match status" value="1"/>
</dbReference>
<dbReference type="CDD" id="cd06588">
    <property type="entry name" value="PhnB_like"/>
    <property type="match status" value="1"/>
</dbReference>
<dbReference type="PANTHER" id="PTHR33990:SF2">
    <property type="entry name" value="PHNB-LIKE DOMAIN-CONTAINING PROTEIN"/>
    <property type="match status" value="1"/>
</dbReference>
<sequence length="141" mass="16026">MKNSIYPCLWFDGQAQEAAKFYCSIFPNSKITADNQMVVTFELDGKKFMGLNGGPNFTFNEAVSFVIDCDTQEEIDHYWEKLTSGGGQEGNCGWLKDKYGMSWQVVPTVLPKLLSDPEKSQKVLDAYLKMKKFDIKTLEEV</sequence>
<dbReference type="HOGENOM" id="CLU_046006_22_1_10"/>
<protein>
    <submittedName>
        <fullName evidence="2">3-demethylubiquinone-9 3-methyltransferase</fullName>
    </submittedName>
</protein>
<dbReference type="InterPro" id="IPR009725">
    <property type="entry name" value="3_dmu_93_MTrfase"/>
</dbReference>
<dbReference type="eggNOG" id="COG3865">
    <property type="taxonomic scope" value="Bacteria"/>
</dbReference>
<keyword evidence="2" id="KW-0830">Ubiquinone</keyword>
<dbReference type="SUPFAM" id="SSF54593">
    <property type="entry name" value="Glyoxalase/Bleomycin resistance protein/Dihydroxybiphenyl dioxygenase"/>
    <property type="match status" value="1"/>
</dbReference>
<dbReference type="InterPro" id="IPR029068">
    <property type="entry name" value="Glyas_Bleomycin-R_OHBP_Dase"/>
</dbReference>
<dbReference type="OrthoDB" id="9806473at2"/>
<gene>
    <name evidence="2" type="ordered locus">Sph21_5013</name>
</gene>
<dbReference type="AlphaFoldDB" id="F4CAN1"/>
<reference evidence="2" key="1">
    <citation type="submission" date="2011-03" db="EMBL/GenBank/DDBJ databases">
        <title>Complete sequence of Sphingobacterium sp. 21.</title>
        <authorList>
            <consortium name="US DOE Joint Genome Institute"/>
            <person name="Lucas S."/>
            <person name="Copeland A."/>
            <person name="Lapidus A."/>
            <person name="Cheng J.-F."/>
            <person name="Goodwin L."/>
            <person name="Pitluck S."/>
            <person name="Davenport K."/>
            <person name="Detter J.C."/>
            <person name="Han C."/>
            <person name="Tapia R."/>
            <person name="Land M."/>
            <person name="Hauser L."/>
            <person name="Kyrpides N."/>
            <person name="Ivanova N."/>
            <person name="Ovchinnikova G."/>
            <person name="Pagani I."/>
            <person name="Siebers A.K."/>
            <person name="Allgaier M."/>
            <person name="Thelen M.P."/>
            <person name="Hugenholtz P."/>
            <person name="Woyke T."/>
        </authorList>
    </citation>
    <scope>NUCLEOTIDE SEQUENCE</scope>
    <source>
        <strain evidence="2">21</strain>
    </source>
</reference>
<keyword evidence="2" id="KW-0808">Transferase</keyword>
<dbReference type="GO" id="GO:0032259">
    <property type="term" value="P:methylation"/>
    <property type="evidence" value="ECO:0007669"/>
    <property type="project" value="UniProtKB-KW"/>
</dbReference>
<dbReference type="KEGG" id="shg:Sph21_5013"/>
<dbReference type="PATRIC" id="fig|743722.3.peg.5319"/>
<dbReference type="PANTHER" id="PTHR33990">
    <property type="entry name" value="PROTEIN YJDN-RELATED"/>
    <property type="match status" value="1"/>
</dbReference>
<evidence type="ECO:0000313" key="2">
    <source>
        <dbReference type="EMBL" id="ADZ81509.1"/>
    </source>
</evidence>
<organism evidence="2">
    <name type="scientific">Sphingobacterium sp. (strain 21)</name>
    <dbReference type="NCBI Taxonomy" id="743722"/>
    <lineage>
        <taxon>Bacteria</taxon>
        <taxon>Pseudomonadati</taxon>
        <taxon>Bacteroidota</taxon>
        <taxon>Sphingobacteriia</taxon>
        <taxon>Sphingobacteriales</taxon>
        <taxon>Sphingobacteriaceae</taxon>
        <taxon>Sphingobacterium</taxon>
    </lineage>
</organism>
<name>F4CAN1_SPHS2</name>
<dbReference type="Gene3D" id="3.10.180.10">
    <property type="entry name" value="2,3-Dihydroxybiphenyl 1,2-Dioxygenase, domain 1"/>
    <property type="match status" value="1"/>
</dbReference>
<dbReference type="InterPro" id="IPR028973">
    <property type="entry name" value="PhnB-like"/>
</dbReference>
<dbReference type="Pfam" id="PF06983">
    <property type="entry name" value="3-dmu-9_3-mt"/>
    <property type="match status" value="1"/>
</dbReference>
<dbReference type="GO" id="GO:0008168">
    <property type="term" value="F:methyltransferase activity"/>
    <property type="evidence" value="ECO:0007669"/>
    <property type="project" value="UniProtKB-KW"/>
</dbReference>
<evidence type="ECO:0000259" key="1">
    <source>
        <dbReference type="Pfam" id="PF06983"/>
    </source>
</evidence>
<dbReference type="EMBL" id="CP002584">
    <property type="protein sequence ID" value="ADZ81509.1"/>
    <property type="molecule type" value="Genomic_DNA"/>
</dbReference>
<feature type="domain" description="PhnB-like" evidence="1">
    <location>
        <begin position="4"/>
        <end position="106"/>
    </location>
</feature>
<dbReference type="STRING" id="743722.Sph21_5013"/>
<keyword evidence="2" id="KW-0489">Methyltransferase</keyword>
<proteinExistence type="predicted"/>